<protein>
    <submittedName>
        <fullName evidence="1">Uncharacterized protein</fullName>
    </submittedName>
</protein>
<reference evidence="1 2" key="1">
    <citation type="journal article" date="2022" name="Nat. Ecol. Evol.">
        <title>A masculinizing supergene underlies an exaggerated male reproductive morph in a spider.</title>
        <authorList>
            <person name="Hendrickx F."/>
            <person name="De Corte Z."/>
            <person name="Sonet G."/>
            <person name="Van Belleghem S.M."/>
            <person name="Kostlbacher S."/>
            <person name="Vangestel C."/>
        </authorList>
    </citation>
    <scope>NUCLEOTIDE SEQUENCE [LARGE SCALE GENOMIC DNA]</scope>
    <source>
        <strain evidence="1">W744_W776</strain>
    </source>
</reference>
<proteinExistence type="predicted"/>
<name>A0AAV6VX56_9ARAC</name>
<dbReference type="EMBL" id="JAFNEN010000008">
    <property type="protein sequence ID" value="KAG8201172.1"/>
    <property type="molecule type" value="Genomic_DNA"/>
</dbReference>
<organism evidence="1 2">
    <name type="scientific">Oedothorax gibbosus</name>
    <dbReference type="NCBI Taxonomy" id="931172"/>
    <lineage>
        <taxon>Eukaryota</taxon>
        <taxon>Metazoa</taxon>
        <taxon>Ecdysozoa</taxon>
        <taxon>Arthropoda</taxon>
        <taxon>Chelicerata</taxon>
        <taxon>Arachnida</taxon>
        <taxon>Araneae</taxon>
        <taxon>Araneomorphae</taxon>
        <taxon>Entelegynae</taxon>
        <taxon>Araneoidea</taxon>
        <taxon>Linyphiidae</taxon>
        <taxon>Erigoninae</taxon>
        <taxon>Oedothorax</taxon>
    </lineage>
</organism>
<evidence type="ECO:0000313" key="2">
    <source>
        <dbReference type="Proteomes" id="UP000827092"/>
    </source>
</evidence>
<accession>A0AAV6VX56</accession>
<dbReference type="Proteomes" id="UP000827092">
    <property type="component" value="Unassembled WGS sequence"/>
</dbReference>
<dbReference type="AlphaFoldDB" id="A0AAV6VX56"/>
<keyword evidence="2" id="KW-1185">Reference proteome</keyword>
<evidence type="ECO:0000313" key="1">
    <source>
        <dbReference type="EMBL" id="KAG8201172.1"/>
    </source>
</evidence>
<gene>
    <name evidence="1" type="ORF">JTE90_028831</name>
</gene>
<sequence length="200" mass="22671">MAEGGSACPCNGAKKKSGVFKMFRLKKKKKADCTCIKCIQKNINFTTSQYTMDAEKERMMMAEAKRKEPNYTHEAQYKEPNYAHIAEAQRKEPIYVEIPDRKQKAPYPEEDIIEYSSAMSPQNAERRLVSASSSRELAGMPPDEPLILPLKYHPHNCVCDPCKQKRYDDSLLAMDAQVILQNSLLQNTITDTAGLVCVIF</sequence>
<comment type="caution">
    <text evidence="1">The sequence shown here is derived from an EMBL/GenBank/DDBJ whole genome shotgun (WGS) entry which is preliminary data.</text>
</comment>